<comment type="caution">
    <text evidence="2">The sequence shown here is derived from an EMBL/GenBank/DDBJ whole genome shotgun (WGS) entry which is preliminary data.</text>
</comment>
<keyword evidence="3" id="KW-1185">Reference proteome</keyword>
<dbReference type="NCBIfam" id="TIGR02595">
    <property type="entry name" value="PEP_CTERM"/>
    <property type="match status" value="1"/>
</dbReference>
<protein>
    <submittedName>
        <fullName evidence="2">PEP-CTERM sorting domain-containing protein</fullName>
    </submittedName>
</protein>
<dbReference type="Pfam" id="PF07589">
    <property type="entry name" value="PEP-CTERM"/>
    <property type="match status" value="1"/>
</dbReference>
<name>A0A4Z1C3J8_9GAMM</name>
<dbReference type="EMBL" id="SRPF01000002">
    <property type="protein sequence ID" value="TGN40711.1"/>
    <property type="molecule type" value="Genomic_DNA"/>
</dbReference>
<gene>
    <name evidence="2" type="ORF">E5Q11_07690</name>
</gene>
<sequence>MATPAISDAYSLDETTRIVTDQDSGTEWLQWTETIGMAVDDDFSSIQGGGWSVASNEQMSALYDAFFPSIVWDADENTSQFSYGITTYGDGIDNAFKFGELFGWTYARDSKSVQTGRPFEYSTGFNATYAYFGNDLDGDGRINRTSVLSESIFDNPENGVYRERAEYFDLTSDNYSPGGTYFGGGVALVRTTPTTKVPEPSTLALLGLGLAGLTYARRKSRSRVYSIHS</sequence>
<accession>A0A4Z1C3J8</accession>
<evidence type="ECO:0000259" key="1">
    <source>
        <dbReference type="Pfam" id="PF07589"/>
    </source>
</evidence>
<dbReference type="Proteomes" id="UP000298325">
    <property type="component" value="Unassembled WGS sequence"/>
</dbReference>
<evidence type="ECO:0000313" key="3">
    <source>
        <dbReference type="Proteomes" id="UP000298325"/>
    </source>
</evidence>
<organism evidence="2 3">
    <name type="scientific">Marinobacter confluentis</name>
    <dbReference type="NCBI Taxonomy" id="1697557"/>
    <lineage>
        <taxon>Bacteria</taxon>
        <taxon>Pseudomonadati</taxon>
        <taxon>Pseudomonadota</taxon>
        <taxon>Gammaproteobacteria</taxon>
        <taxon>Pseudomonadales</taxon>
        <taxon>Marinobacteraceae</taxon>
        <taxon>Marinobacter</taxon>
    </lineage>
</organism>
<feature type="domain" description="Ice-binding protein C-terminal" evidence="1">
    <location>
        <begin position="197"/>
        <end position="219"/>
    </location>
</feature>
<dbReference type="AlphaFoldDB" id="A0A4Z1C3J8"/>
<reference evidence="2 3" key="1">
    <citation type="submission" date="2019-04" db="EMBL/GenBank/DDBJ databases">
        <authorList>
            <person name="Park S."/>
            <person name="Yoon J.-H."/>
        </authorList>
    </citation>
    <scope>NUCLEOTIDE SEQUENCE [LARGE SCALE GENOMIC DNA]</scope>
    <source>
        <strain evidence="2 3">HJM-18</strain>
    </source>
</reference>
<proteinExistence type="predicted"/>
<evidence type="ECO:0000313" key="2">
    <source>
        <dbReference type="EMBL" id="TGN40711.1"/>
    </source>
</evidence>
<dbReference type="OrthoDB" id="6388044at2"/>
<dbReference type="InterPro" id="IPR013424">
    <property type="entry name" value="Ice-binding_C"/>
</dbReference>